<dbReference type="NCBIfam" id="NF033103">
    <property type="entry name" value="bla_class_A"/>
    <property type="match status" value="1"/>
</dbReference>
<dbReference type="STRING" id="238.BBD35_16525"/>
<dbReference type="RefSeq" id="WP_070904671.1">
    <property type="nucleotide sequence ID" value="NZ_CP016378.1"/>
</dbReference>
<keyword evidence="4" id="KW-0732">Signal</keyword>
<dbReference type="Gene3D" id="3.40.710.10">
    <property type="entry name" value="DD-peptidase/beta-lactamase superfamily"/>
    <property type="match status" value="1"/>
</dbReference>
<reference evidence="6 7" key="1">
    <citation type="submission" date="2016-11" db="EMBL/GenBank/DDBJ databases">
        <title>Genome sequence and comparative genomic analysis of clinical strain Elizabethkingia meningoseptica 61421 PRCM.</title>
        <authorList>
            <person name="Wang M."/>
            <person name="Hu S."/>
            <person name="Cao L."/>
            <person name="Jiang T."/>
            <person name="Zhou Y."/>
            <person name="Ming D."/>
        </authorList>
    </citation>
    <scope>NUCLEOTIDE SEQUENCE [LARGE SCALE GENOMIC DNA]</scope>
    <source>
        <strain evidence="6 7">61421 PRCM</strain>
    </source>
</reference>
<organism evidence="6 7">
    <name type="scientific">Elizabethkingia meningoseptica</name>
    <name type="common">Chryseobacterium meningosepticum</name>
    <dbReference type="NCBI Taxonomy" id="238"/>
    <lineage>
        <taxon>Bacteria</taxon>
        <taxon>Pseudomonadati</taxon>
        <taxon>Bacteroidota</taxon>
        <taxon>Flavobacteriia</taxon>
        <taxon>Flavobacteriales</taxon>
        <taxon>Weeksellaceae</taxon>
        <taxon>Elizabethkingia</taxon>
    </lineage>
</organism>
<evidence type="ECO:0000256" key="2">
    <source>
        <dbReference type="ARBA" id="ARBA00009009"/>
    </source>
</evidence>
<feature type="chain" id="PRO_5030034722" description="beta-lactamase" evidence="4">
    <location>
        <begin position="18"/>
        <end position="294"/>
    </location>
</feature>
<dbReference type="EMBL" id="MPOG01000007">
    <property type="protein sequence ID" value="OOH96739.1"/>
    <property type="molecule type" value="Genomic_DNA"/>
</dbReference>
<dbReference type="SUPFAM" id="SSF56601">
    <property type="entry name" value="beta-lactamase/transpeptidase-like"/>
    <property type="match status" value="1"/>
</dbReference>
<accession>A0A1T3IBW1</accession>
<dbReference type="GO" id="GO:0030655">
    <property type="term" value="P:beta-lactam antibiotic catabolic process"/>
    <property type="evidence" value="ECO:0007669"/>
    <property type="project" value="InterPro"/>
</dbReference>
<dbReference type="GO" id="GO:0046677">
    <property type="term" value="P:response to antibiotic"/>
    <property type="evidence" value="ECO:0007669"/>
    <property type="project" value="InterPro"/>
</dbReference>
<comment type="catalytic activity">
    <reaction evidence="1">
        <text>a beta-lactam + H2O = a substituted beta-amino acid</text>
        <dbReference type="Rhea" id="RHEA:20401"/>
        <dbReference type="ChEBI" id="CHEBI:15377"/>
        <dbReference type="ChEBI" id="CHEBI:35627"/>
        <dbReference type="ChEBI" id="CHEBI:140347"/>
        <dbReference type="EC" id="3.5.2.6"/>
    </reaction>
</comment>
<dbReference type="InterPro" id="IPR000871">
    <property type="entry name" value="Beta-lactam_class-A"/>
</dbReference>
<comment type="similarity">
    <text evidence="2">Belongs to the class-A beta-lactamase family.</text>
</comment>
<dbReference type="InterPro" id="IPR045155">
    <property type="entry name" value="Beta-lactam_cat"/>
</dbReference>
<dbReference type="eggNOG" id="COG2367">
    <property type="taxonomic scope" value="Bacteria"/>
</dbReference>
<dbReference type="AlphaFoldDB" id="A0A1T3IBW1"/>
<evidence type="ECO:0000313" key="6">
    <source>
        <dbReference type="EMBL" id="OOH96739.1"/>
    </source>
</evidence>
<feature type="domain" description="Beta-lactamase class A catalytic" evidence="5">
    <location>
        <begin position="53"/>
        <end position="266"/>
    </location>
</feature>
<dbReference type="PANTHER" id="PTHR35333:SF3">
    <property type="entry name" value="BETA-LACTAMASE-TYPE TRANSPEPTIDASE FOLD CONTAINING PROTEIN"/>
    <property type="match status" value="1"/>
</dbReference>
<evidence type="ECO:0000259" key="5">
    <source>
        <dbReference type="Pfam" id="PF13354"/>
    </source>
</evidence>
<dbReference type="GO" id="GO:0008800">
    <property type="term" value="F:beta-lactamase activity"/>
    <property type="evidence" value="ECO:0007669"/>
    <property type="project" value="UniProtKB-EC"/>
</dbReference>
<dbReference type="Pfam" id="PF13354">
    <property type="entry name" value="Beta-lactamase2"/>
    <property type="match status" value="1"/>
</dbReference>
<dbReference type="NCBIfam" id="NF012099">
    <property type="entry name" value="SubclassA2"/>
    <property type="match status" value="1"/>
</dbReference>
<dbReference type="EC" id="3.5.2.6" evidence="3"/>
<evidence type="ECO:0000256" key="1">
    <source>
        <dbReference type="ARBA" id="ARBA00001526"/>
    </source>
</evidence>
<dbReference type="SMR" id="A0A1T3IBW1"/>
<gene>
    <name evidence="6" type="ORF">BMF97_05585</name>
</gene>
<evidence type="ECO:0000256" key="3">
    <source>
        <dbReference type="ARBA" id="ARBA00012865"/>
    </source>
</evidence>
<sequence length="294" mass="32780">MKKFTFLFLLICQFSFAQQASLLKEINNITKGKKATVAVSVSGIEDNFQLSNNNGQLKMPMMSVFKFHIALAILNQADKGNLTLDQKILVKKSDLLENTWSPIREKYPQGNVNLPLSEIIYYTVAQSDNNGCDILLRLLGGTQAVQKFVNSKGIKNIQIKYNEEEMHTKGVQVLYENYTTTSSMVKTLKSFYKNMMISKKSTDFLMDIMLKTDTGMAKLPGLLPNVKMARKTGSSGKLPSGLTVAENDSGIVTLNNGKHFAIAVFVKNSTESEEINYSIIAQVSKAVFDYLNKK</sequence>
<name>A0A1T3IBW1_ELIME</name>
<protein>
    <recommendedName>
        <fullName evidence="3">beta-lactamase</fullName>
        <ecNumber evidence="3">3.5.2.6</ecNumber>
    </recommendedName>
</protein>
<dbReference type="InterPro" id="IPR012338">
    <property type="entry name" value="Beta-lactam/transpept-like"/>
</dbReference>
<comment type="caution">
    <text evidence="6">The sequence shown here is derived from an EMBL/GenBank/DDBJ whole genome shotgun (WGS) entry which is preliminary data.</text>
</comment>
<dbReference type="PANTHER" id="PTHR35333">
    <property type="entry name" value="BETA-LACTAMASE"/>
    <property type="match status" value="1"/>
</dbReference>
<feature type="signal peptide" evidence="4">
    <location>
        <begin position="1"/>
        <end position="17"/>
    </location>
</feature>
<evidence type="ECO:0000313" key="7">
    <source>
        <dbReference type="Proteomes" id="UP000188947"/>
    </source>
</evidence>
<dbReference type="OrthoDB" id="9772863at2"/>
<evidence type="ECO:0000256" key="4">
    <source>
        <dbReference type="SAM" id="SignalP"/>
    </source>
</evidence>
<dbReference type="Proteomes" id="UP000188947">
    <property type="component" value="Unassembled WGS sequence"/>
</dbReference>
<proteinExistence type="inferred from homology"/>
<keyword evidence="7" id="KW-1185">Reference proteome</keyword>